<dbReference type="CDD" id="cd01283">
    <property type="entry name" value="cytidine_deaminase"/>
    <property type="match status" value="1"/>
</dbReference>
<dbReference type="Gene3D" id="3.40.140.10">
    <property type="entry name" value="Cytidine Deaminase, domain 2"/>
    <property type="match status" value="1"/>
</dbReference>
<evidence type="ECO:0000313" key="2">
    <source>
        <dbReference type="Proteomes" id="UP000261360"/>
    </source>
</evidence>
<dbReference type="Ensembl" id="ENSSLDT00000008254.1">
    <property type="protein sequence ID" value="ENSSLDP00000007999.1"/>
    <property type="gene ID" value="ENSSLDG00000006353.1"/>
</dbReference>
<evidence type="ECO:0008006" key="3">
    <source>
        <dbReference type="Google" id="ProtNLM"/>
    </source>
</evidence>
<dbReference type="GO" id="GO:0003824">
    <property type="term" value="F:catalytic activity"/>
    <property type="evidence" value="ECO:0007669"/>
    <property type="project" value="InterPro"/>
</dbReference>
<keyword evidence="2" id="KW-1185">Reference proteome</keyword>
<dbReference type="AlphaFoldDB" id="A0A3B4WSQ3"/>
<reference evidence="1" key="1">
    <citation type="submission" date="2025-08" db="UniProtKB">
        <authorList>
            <consortium name="Ensembl"/>
        </authorList>
    </citation>
    <scope>IDENTIFICATION</scope>
</reference>
<dbReference type="Proteomes" id="UP000261360">
    <property type="component" value="Unplaced"/>
</dbReference>
<reference evidence="1" key="2">
    <citation type="submission" date="2025-09" db="UniProtKB">
        <authorList>
            <consortium name="Ensembl"/>
        </authorList>
    </citation>
    <scope>IDENTIFICATION</scope>
</reference>
<sequence>MLCADKVKELVSSCLQARDMAYCPYSQFPVGAAILTADGTIIKGNNSKYIFLDTTLMGQHCIHVHRSSAINYNKFYILKVHWAFSSQCLLRMQVLFWIQFGWWWLNGPPCFTLLFESCCYMTSTGRQVGLSYRLYFDNTGYKGWNNYKGAAGRTVLPNVLGTPSSNIHTYVIVDSASFSVVL</sequence>
<protein>
    <recommendedName>
        <fullName evidence="3">CMP/dCMP-type deaminase domain-containing protein</fullName>
    </recommendedName>
</protein>
<dbReference type="SUPFAM" id="SSF53927">
    <property type="entry name" value="Cytidine deaminase-like"/>
    <property type="match status" value="1"/>
</dbReference>
<dbReference type="InterPro" id="IPR016193">
    <property type="entry name" value="Cytidine_deaminase-like"/>
</dbReference>
<accession>A0A3B4WSQ3</accession>
<organism evidence="1 2">
    <name type="scientific">Seriola lalandi dorsalis</name>
    <dbReference type="NCBI Taxonomy" id="1841481"/>
    <lineage>
        <taxon>Eukaryota</taxon>
        <taxon>Metazoa</taxon>
        <taxon>Chordata</taxon>
        <taxon>Craniata</taxon>
        <taxon>Vertebrata</taxon>
        <taxon>Euteleostomi</taxon>
        <taxon>Actinopterygii</taxon>
        <taxon>Neopterygii</taxon>
        <taxon>Teleostei</taxon>
        <taxon>Neoteleostei</taxon>
        <taxon>Acanthomorphata</taxon>
        <taxon>Carangaria</taxon>
        <taxon>Carangiformes</taxon>
        <taxon>Carangidae</taxon>
        <taxon>Seriola</taxon>
    </lineage>
</organism>
<proteinExistence type="predicted"/>
<name>A0A3B4WSQ3_SERLL</name>
<dbReference type="STRING" id="1841481.ENSSLDP00000007999"/>
<evidence type="ECO:0000313" key="1">
    <source>
        <dbReference type="Ensembl" id="ENSSLDP00000007999.1"/>
    </source>
</evidence>